<protein>
    <submittedName>
        <fullName evidence="1">N-acyl amino acid synthase of PEP-CTERM/exosortase system</fullName>
    </submittedName>
</protein>
<dbReference type="RefSeq" id="WP_170140624.1">
    <property type="nucleotide sequence ID" value="NZ_QRDJ01000009.1"/>
</dbReference>
<dbReference type="AlphaFoldDB" id="A0A3D9DST8"/>
<dbReference type="Pfam" id="PF13444">
    <property type="entry name" value="Acetyltransf_5"/>
    <property type="match status" value="1"/>
</dbReference>
<sequence>MDIVERFFLDFEVRVASSNEDRFSVYSLRYKVFLQELGYKLSESLLDGQEKDLHDNHAIPLAVICRHTGRIAGCTRIVLPVASRYEKLPVEDHCGMNLYNDEIDVSSISREKICEVSRIVVANDFRKSSSSTMTNRLITPGLYAYVAVLLDILDRPHMICFLETNFARLLSIMGLQVKKVSEDHDVCGIRAAHYLNTRTTLATMSPAFLGIMSEFKKQVSYTAEDLNNIVLESMGDEVAQ</sequence>
<evidence type="ECO:0000313" key="1">
    <source>
        <dbReference type="EMBL" id="REC93786.1"/>
    </source>
</evidence>
<dbReference type="Gene3D" id="3.40.630.30">
    <property type="match status" value="1"/>
</dbReference>
<dbReference type="InterPro" id="IPR016181">
    <property type="entry name" value="Acyl_CoA_acyltransferase"/>
</dbReference>
<dbReference type="EMBL" id="QRDJ01000009">
    <property type="protein sequence ID" value="REC93786.1"/>
    <property type="molecule type" value="Genomic_DNA"/>
</dbReference>
<keyword evidence="2" id="KW-1185">Reference proteome</keyword>
<dbReference type="Proteomes" id="UP000256334">
    <property type="component" value="Unassembled WGS sequence"/>
</dbReference>
<proteinExistence type="predicted"/>
<name>A0A3D9DST8_9GAMM</name>
<dbReference type="SUPFAM" id="SSF55729">
    <property type="entry name" value="Acyl-CoA N-acyltransferases (Nat)"/>
    <property type="match status" value="1"/>
</dbReference>
<evidence type="ECO:0000313" key="2">
    <source>
        <dbReference type="Proteomes" id="UP000256334"/>
    </source>
</evidence>
<reference evidence="1 2" key="1">
    <citation type="submission" date="2018-07" db="EMBL/GenBank/DDBJ databases">
        <title>Genomic Encyclopedia of Type Strains, Phase IV (KMG-IV): sequencing the most valuable type-strain genomes for metagenomic binning, comparative biology and taxonomic classification.</title>
        <authorList>
            <person name="Goeker M."/>
        </authorList>
    </citation>
    <scope>NUCLEOTIDE SEQUENCE [LARGE SCALE GENOMIC DNA]</scope>
    <source>
        <strain evidence="1 2">DSM 14324</strain>
    </source>
</reference>
<organism evidence="1 2">
    <name type="scientific">Kushneria indalinina DSM 14324</name>
    <dbReference type="NCBI Taxonomy" id="1122140"/>
    <lineage>
        <taxon>Bacteria</taxon>
        <taxon>Pseudomonadati</taxon>
        <taxon>Pseudomonadota</taxon>
        <taxon>Gammaproteobacteria</taxon>
        <taxon>Oceanospirillales</taxon>
        <taxon>Halomonadaceae</taxon>
        <taxon>Kushneria</taxon>
    </lineage>
</organism>
<accession>A0A3D9DST8</accession>
<comment type="caution">
    <text evidence="1">The sequence shown here is derived from an EMBL/GenBank/DDBJ whole genome shotgun (WGS) entry which is preliminary data.</text>
</comment>
<gene>
    <name evidence="1" type="ORF">C8D72_3135</name>
</gene>